<dbReference type="Ensembl" id="ENSLACT00000012614.1">
    <property type="protein sequence ID" value="ENSLACP00000012520.1"/>
    <property type="gene ID" value="ENSLACG00000011033.1"/>
</dbReference>
<organism evidence="9 10">
    <name type="scientific">Latimeria chalumnae</name>
    <name type="common">Coelacanth</name>
    <dbReference type="NCBI Taxonomy" id="7897"/>
    <lineage>
        <taxon>Eukaryota</taxon>
        <taxon>Metazoa</taxon>
        <taxon>Chordata</taxon>
        <taxon>Craniata</taxon>
        <taxon>Vertebrata</taxon>
        <taxon>Euteleostomi</taxon>
        <taxon>Coelacanthiformes</taxon>
        <taxon>Coelacanthidae</taxon>
        <taxon>Latimeria</taxon>
    </lineage>
</organism>
<dbReference type="InParanoid" id="H3AS99"/>
<dbReference type="HOGENOM" id="CLU_001485_2_0_1"/>
<feature type="domain" description="Kinesin motor" evidence="8">
    <location>
        <begin position="1"/>
        <end position="289"/>
    </location>
</feature>
<comment type="similarity">
    <text evidence="5 6">Belongs to the TRAFAC class myosin-kinesin ATPase superfamily. Kinesin family.</text>
</comment>
<dbReference type="GO" id="GO:0051231">
    <property type="term" value="P:spindle elongation"/>
    <property type="evidence" value="ECO:0007669"/>
    <property type="project" value="TreeGrafter"/>
</dbReference>
<evidence type="ECO:0000256" key="7">
    <source>
        <dbReference type="SAM" id="MobiDB-lite"/>
    </source>
</evidence>
<evidence type="ECO:0000313" key="9">
    <source>
        <dbReference type="Ensembl" id="ENSLACP00000012520.1"/>
    </source>
</evidence>
<proteinExistence type="inferred from homology"/>
<dbReference type="Gene3D" id="3.40.850.10">
    <property type="entry name" value="Kinesin motor domain"/>
    <property type="match status" value="1"/>
</dbReference>
<dbReference type="EMBL" id="AFYH01152672">
    <property type="status" value="NOT_ANNOTATED_CDS"/>
    <property type="molecule type" value="Genomic_DNA"/>
</dbReference>
<dbReference type="EMBL" id="AFYH01152671">
    <property type="status" value="NOT_ANNOTATED_CDS"/>
    <property type="molecule type" value="Genomic_DNA"/>
</dbReference>
<evidence type="ECO:0000313" key="10">
    <source>
        <dbReference type="Proteomes" id="UP000008672"/>
    </source>
</evidence>
<evidence type="ECO:0000256" key="5">
    <source>
        <dbReference type="PROSITE-ProRule" id="PRU00283"/>
    </source>
</evidence>
<keyword evidence="4" id="KW-0206">Cytoskeleton</keyword>
<keyword evidence="3 5" id="KW-0067">ATP-binding</keyword>
<dbReference type="PANTHER" id="PTHR47969">
    <property type="entry name" value="CHROMOSOME-ASSOCIATED KINESIN KIF4A-RELATED"/>
    <property type="match status" value="1"/>
</dbReference>
<evidence type="ECO:0000256" key="4">
    <source>
        <dbReference type="ARBA" id="ARBA00023212"/>
    </source>
</evidence>
<name>H3AS99_LATCH</name>
<dbReference type="GO" id="GO:0007052">
    <property type="term" value="P:mitotic spindle organization"/>
    <property type="evidence" value="ECO:0007669"/>
    <property type="project" value="TreeGrafter"/>
</dbReference>
<feature type="binding site" evidence="5">
    <location>
        <begin position="56"/>
        <end position="63"/>
    </location>
    <ligand>
        <name>ATP</name>
        <dbReference type="ChEBI" id="CHEBI:30616"/>
    </ligand>
</feature>
<dbReference type="InterPro" id="IPR019821">
    <property type="entry name" value="Kinesin_motor_CS"/>
</dbReference>
<sequence length="413" mass="47194">HTHSHLEVFGAIEKLETMYYQFDAFYGDQSSQGEIYLGSVQPILSHVLNASVFAYGPTGAGKTHTMLGDPEQPGVNPRVVRDIFQMSNDQWRLSIVMPYLEIYQEKVLDMLEPKNHDLPIRYIEDKDKNIFIPKLMEQAITNFADFEKHCILASQNHMVASTELNNHSSRSHSILLLKVVKTQSISPFRQLTGKLYLIDLAGSEDNRRTGNQGIRLKESGAISSSLFIVSKVMDVLNRGLPRIPYWDSKLQDSLGRTTHSVMITNIAPEYKYYFDTVTVLNFAAKSKQVINKPFTRETIQTVAAQMNRPWEDEENHPNGQQHPKKLRKSNGIEEEEGEELLSPSTLALSPMLKSENMNPHVIARLLKLEKVLRKTTKRMPLLGMPKRERLALLNKVEESQLEVQKLKKQKELE</sequence>
<feature type="region of interest" description="Disordered" evidence="7">
    <location>
        <begin position="310"/>
        <end position="345"/>
    </location>
</feature>
<keyword evidence="4" id="KW-0963">Cytoplasm</keyword>
<dbReference type="GeneTree" id="ENSGT00940000159632"/>
<dbReference type="InterPro" id="IPR036961">
    <property type="entry name" value="Kinesin_motor_dom_sf"/>
</dbReference>
<dbReference type="Proteomes" id="UP000008672">
    <property type="component" value="Unassembled WGS sequence"/>
</dbReference>
<dbReference type="InterPro" id="IPR027640">
    <property type="entry name" value="Kinesin-like_fam"/>
</dbReference>
<evidence type="ECO:0000256" key="1">
    <source>
        <dbReference type="ARBA" id="ARBA00004245"/>
    </source>
</evidence>
<reference evidence="9" key="2">
    <citation type="submission" date="2025-08" db="UniProtKB">
        <authorList>
            <consortium name="Ensembl"/>
        </authorList>
    </citation>
    <scope>IDENTIFICATION</scope>
</reference>
<keyword evidence="10" id="KW-1185">Reference proteome</keyword>
<evidence type="ECO:0000256" key="3">
    <source>
        <dbReference type="ARBA" id="ARBA00022840"/>
    </source>
</evidence>
<dbReference type="InterPro" id="IPR001752">
    <property type="entry name" value="Kinesin_motor_dom"/>
</dbReference>
<evidence type="ECO:0000259" key="8">
    <source>
        <dbReference type="PROSITE" id="PS50067"/>
    </source>
</evidence>
<dbReference type="Pfam" id="PF00225">
    <property type="entry name" value="Kinesin"/>
    <property type="match status" value="1"/>
</dbReference>
<reference evidence="10" key="1">
    <citation type="submission" date="2011-08" db="EMBL/GenBank/DDBJ databases">
        <title>The draft genome of Latimeria chalumnae.</title>
        <authorList>
            <person name="Di Palma F."/>
            <person name="Alfoldi J."/>
            <person name="Johnson J."/>
            <person name="Berlin A."/>
            <person name="Gnerre S."/>
            <person name="Jaffe D."/>
            <person name="MacCallum I."/>
            <person name="Young S."/>
            <person name="Walker B.J."/>
            <person name="Lander E."/>
            <person name="Lindblad-Toh K."/>
        </authorList>
    </citation>
    <scope>NUCLEOTIDE SEQUENCE [LARGE SCALE GENOMIC DNA]</scope>
    <source>
        <strain evidence="10">Wild caught</strain>
    </source>
</reference>
<dbReference type="GO" id="GO:0005874">
    <property type="term" value="C:microtubule"/>
    <property type="evidence" value="ECO:0007669"/>
    <property type="project" value="UniProtKB-KW"/>
</dbReference>
<accession>H3AS99</accession>
<keyword evidence="5 6" id="KW-0505">Motor protein</keyword>
<dbReference type="PROSITE" id="PS50067">
    <property type="entry name" value="KINESIN_MOTOR_2"/>
    <property type="match status" value="1"/>
</dbReference>
<evidence type="ECO:0000256" key="6">
    <source>
        <dbReference type="RuleBase" id="RU000394"/>
    </source>
</evidence>
<dbReference type="SUPFAM" id="SSF52540">
    <property type="entry name" value="P-loop containing nucleoside triphosphate hydrolases"/>
    <property type="match status" value="1"/>
</dbReference>
<dbReference type="EMBL" id="AFYH01152670">
    <property type="status" value="NOT_ANNOTATED_CDS"/>
    <property type="molecule type" value="Genomic_DNA"/>
</dbReference>
<dbReference type="OMA" id="HCILASQ"/>
<comment type="subcellular location">
    <subcellularLocation>
        <location evidence="1">Cytoplasm</location>
        <location evidence="1">Cytoskeleton</location>
    </subcellularLocation>
</comment>
<keyword evidence="2 5" id="KW-0547">Nucleotide-binding</keyword>
<dbReference type="GO" id="GO:0005875">
    <property type="term" value="C:microtubule associated complex"/>
    <property type="evidence" value="ECO:0007669"/>
    <property type="project" value="TreeGrafter"/>
</dbReference>
<dbReference type="STRING" id="7897.ENSLACP00000012520"/>
<dbReference type="SMART" id="SM00129">
    <property type="entry name" value="KISc"/>
    <property type="match status" value="1"/>
</dbReference>
<dbReference type="GO" id="GO:0005524">
    <property type="term" value="F:ATP binding"/>
    <property type="evidence" value="ECO:0007669"/>
    <property type="project" value="UniProtKB-UniRule"/>
</dbReference>
<keyword evidence="6" id="KW-0493">Microtubule</keyword>
<protein>
    <recommendedName>
        <fullName evidence="6">Kinesin-like protein</fullName>
    </recommendedName>
</protein>
<dbReference type="GO" id="GO:0003777">
    <property type="term" value="F:microtubule motor activity"/>
    <property type="evidence" value="ECO:0007669"/>
    <property type="project" value="InterPro"/>
</dbReference>
<dbReference type="PANTHER" id="PTHR47969:SF9">
    <property type="entry name" value="KINESIN-LIKE PROTEIN"/>
    <property type="match status" value="1"/>
</dbReference>
<dbReference type="GO" id="GO:0008017">
    <property type="term" value="F:microtubule binding"/>
    <property type="evidence" value="ECO:0007669"/>
    <property type="project" value="InterPro"/>
</dbReference>
<dbReference type="GO" id="GO:0007018">
    <property type="term" value="P:microtubule-based movement"/>
    <property type="evidence" value="ECO:0007669"/>
    <property type="project" value="InterPro"/>
</dbReference>
<reference evidence="9" key="3">
    <citation type="submission" date="2025-09" db="UniProtKB">
        <authorList>
            <consortium name="Ensembl"/>
        </authorList>
    </citation>
    <scope>IDENTIFICATION</scope>
</reference>
<dbReference type="InterPro" id="IPR027417">
    <property type="entry name" value="P-loop_NTPase"/>
</dbReference>
<evidence type="ECO:0000256" key="2">
    <source>
        <dbReference type="ARBA" id="ARBA00022741"/>
    </source>
</evidence>
<dbReference type="PROSITE" id="PS00411">
    <property type="entry name" value="KINESIN_MOTOR_1"/>
    <property type="match status" value="1"/>
</dbReference>
<dbReference type="PRINTS" id="PR00380">
    <property type="entry name" value="KINESINHEAVY"/>
</dbReference>
<dbReference type="eggNOG" id="KOG0242">
    <property type="taxonomic scope" value="Eukaryota"/>
</dbReference>
<dbReference type="AlphaFoldDB" id="H3AS99"/>